<dbReference type="AlphaFoldDB" id="A0A815MMT0"/>
<gene>
    <name evidence="3" type="ORF">BJG266_LOCUS39276</name>
    <name evidence="4" type="ORF">BJG266_LOCUS39282</name>
    <name evidence="2" type="ORF">JYZ213_LOCUS39322</name>
    <name evidence="5" type="ORF">QVE165_LOCUS56172</name>
    <name evidence="6" type="ORF">QVE165_LOCUS56178</name>
</gene>
<dbReference type="EMBL" id="CAJNOI010001655">
    <property type="protein sequence ID" value="CAF1430041.1"/>
    <property type="molecule type" value="Genomic_DNA"/>
</dbReference>
<evidence type="ECO:0000313" key="4">
    <source>
        <dbReference type="EMBL" id="CAF1430041.1"/>
    </source>
</evidence>
<dbReference type="EMBL" id="CAJNOG010001264">
    <property type="protein sequence ID" value="CAF1426741.1"/>
    <property type="molecule type" value="Genomic_DNA"/>
</dbReference>
<sequence length="86" mass="10020">MCNRHTTKLNLFLLTITFIIYLFVGAQLFSTIERPAEQIIINEMSQTRKDFLEKYPCVKENDFESFIVTLLDANKHGVDARTNFTT</sequence>
<keyword evidence="1" id="KW-1133">Transmembrane helix</keyword>
<proteinExistence type="predicted"/>
<keyword evidence="7" id="KW-1185">Reference proteome</keyword>
<dbReference type="Gene3D" id="1.10.287.70">
    <property type="match status" value="1"/>
</dbReference>
<evidence type="ECO:0000313" key="5">
    <source>
        <dbReference type="EMBL" id="CAF1624002.1"/>
    </source>
</evidence>
<evidence type="ECO:0000313" key="3">
    <source>
        <dbReference type="EMBL" id="CAF1429925.1"/>
    </source>
</evidence>
<dbReference type="EMBL" id="CAJNOM010001984">
    <property type="protein sequence ID" value="CAF1624002.1"/>
    <property type="molecule type" value="Genomic_DNA"/>
</dbReference>
<dbReference type="Proteomes" id="UP000663877">
    <property type="component" value="Unassembled WGS sequence"/>
</dbReference>
<dbReference type="EMBL" id="CAJNOI010001654">
    <property type="protein sequence ID" value="CAF1429925.1"/>
    <property type="molecule type" value="Genomic_DNA"/>
</dbReference>
<dbReference type="OrthoDB" id="297496at2759"/>
<dbReference type="Proteomes" id="UP000663832">
    <property type="component" value="Unassembled WGS sequence"/>
</dbReference>
<comment type="caution">
    <text evidence="2">The sequence shown here is derived from an EMBL/GenBank/DDBJ whole genome shotgun (WGS) entry which is preliminary data.</text>
</comment>
<evidence type="ECO:0000256" key="1">
    <source>
        <dbReference type="SAM" id="Phobius"/>
    </source>
</evidence>
<reference evidence="2" key="1">
    <citation type="submission" date="2021-02" db="EMBL/GenBank/DDBJ databases">
        <authorList>
            <person name="Nowell W R."/>
        </authorList>
    </citation>
    <scope>NUCLEOTIDE SEQUENCE</scope>
</reference>
<dbReference type="EMBL" id="CAJNOM010001985">
    <property type="protein sequence ID" value="CAF1624028.1"/>
    <property type="molecule type" value="Genomic_DNA"/>
</dbReference>
<evidence type="ECO:0000313" key="6">
    <source>
        <dbReference type="EMBL" id="CAF1624028.1"/>
    </source>
</evidence>
<accession>A0A815MMT0</accession>
<dbReference type="Proteomes" id="UP000663845">
    <property type="component" value="Unassembled WGS sequence"/>
</dbReference>
<name>A0A815MMT0_9BILA</name>
<feature type="transmembrane region" description="Helical" evidence="1">
    <location>
        <begin position="9"/>
        <end position="29"/>
    </location>
</feature>
<protein>
    <submittedName>
        <fullName evidence="2">Uncharacterized protein</fullName>
    </submittedName>
</protein>
<evidence type="ECO:0000313" key="8">
    <source>
        <dbReference type="Proteomes" id="UP000663845"/>
    </source>
</evidence>
<keyword evidence="1" id="KW-0472">Membrane</keyword>
<organism evidence="2 8">
    <name type="scientific">Adineta steineri</name>
    <dbReference type="NCBI Taxonomy" id="433720"/>
    <lineage>
        <taxon>Eukaryota</taxon>
        <taxon>Metazoa</taxon>
        <taxon>Spiralia</taxon>
        <taxon>Gnathifera</taxon>
        <taxon>Rotifera</taxon>
        <taxon>Eurotatoria</taxon>
        <taxon>Bdelloidea</taxon>
        <taxon>Adinetida</taxon>
        <taxon>Adinetidae</taxon>
        <taxon>Adineta</taxon>
    </lineage>
</organism>
<evidence type="ECO:0000313" key="2">
    <source>
        <dbReference type="EMBL" id="CAF1426741.1"/>
    </source>
</evidence>
<keyword evidence="1" id="KW-0812">Transmembrane</keyword>
<evidence type="ECO:0000313" key="7">
    <source>
        <dbReference type="Proteomes" id="UP000663832"/>
    </source>
</evidence>